<protein>
    <submittedName>
        <fullName evidence="10">General secretion pathway protein F</fullName>
    </submittedName>
</protein>
<evidence type="ECO:0000259" key="9">
    <source>
        <dbReference type="Pfam" id="PF00482"/>
    </source>
</evidence>
<dbReference type="OrthoDB" id="1733538at2"/>
<dbReference type="Gene3D" id="1.20.81.30">
    <property type="entry name" value="Type II secretion system (T2SS), domain F"/>
    <property type="match status" value="2"/>
</dbReference>
<evidence type="ECO:0000256" key="8">
    <source>
        <dbReference type="SAM" id="Phobius"/>
    </source>
</evidence>
<dbReference type="FunFam" id="1.20.81.30:FF:000001">
    <property type="entry name" value="Type II secretion system protein F"/>
    <property type="match status" value="1"/>
</dbReference>
<keyword evidence="5 8" id="KW-0812">Transmembrane</keyword>
<dbReference type="GO" id="GO:0005886">
    <property type="term" value="C:plasma membrane"/>
    <property type="evidence" value="ECO:0007669"/>
    <property type="project" value="UniProtKB-SubCell"/>
</dbReference>
<evidence type="ECO:0000256" key="5">
    <source>
        <dbReference type="ARBA" id="ARBA00022692"/>
    </source>
</evidence>
<sequence>MNMNKKLVTDRYISSFLEQLYLLVKAGVPLDESIGMLSKGESNKESKELLNSLLKDLLEGKDLHTAIDNSKVFPHYMTKMIKAGETTGHLEDTLKSLYEYYDRMDRLNNSIKNAVFYPSILAVMMLAVILVLITKVMPIFSEVYEQMGSTLTGFSLAMLNIGKFLNQYALPFIIIVAVIIILLIWLLKSEKGKTILISKLRKSNLYGEIVKSRFSSVMAMALGSGLEIDEALDLSMETTNDIDMGEKVKSLKGRMSEGMSFSDAVNEVKLLSEIDARFLSVGVKTGSVDKVMKQIADRSEEEAKEHINSLISKVEPSLVIVLAVITGAILLSVMIPLANIISLIG</sequence>
<dbReference type="PRINTS" id="PR00812">
    <property type="entry name" value="BCTERIALGSPF"/>
</dbReference>
<dbReference type="eggNOG" id="COG1459">
    <property type="taxonomic scope" value="Bacteria"/>
</dbReference>
<accession>B1CBD0</accession>
<evidence type="ECO:0000256" key="6">
    <source>
        <dbReference type="ARBA" id="ARBA00022989"/>
    </source>
</evidence>
<dbReference type="InterPro" id="IPR018076">
    <property type="entry name" value="T2SS_GspF_dom"/>
</dbReference>
<dbReference type="Proteomes" id="UP000005178">
    <property type="component" value="Unassembled WGS sequence"/>
</dbReference>
<feature type="domain" description="Type II secretion system protein GspF" evidence="9">
    <location>
        <begin position="214"/>
        <end position="336"/>
    </location>
</feature>
<dbReference type="InterPro" id="IPR042094">
    <property type="entry name" value="T2SS_GspF_sf"/>
</dbReference>
<gene>
    <name evidence="10" type="primary">gspF</name>
    <name evidence="10" type="ORF">ANASTE_01279</name>
</gene>
<reference evidence="10" key="1">
    <citation type="submission" date="2008-01" db="EMBL/GenBank/DDBJ databases">
        <authorList>
            <person name="Fulton L."/>
            <person name="Clifton S."/>
            <person name="Fulton B."/>
            <person name="Xu J."/>
            <person name="Minx P."/>
            <person name="Pepin K.H."/>
            <person name="Johnson M."/>
            <person name="Thiruvilangam P."/>
            <person name="Bhonagiri V."/>
            <person name="Nash W.E."/>
            <person name="Mardis E.R."/>
            <person name="Wilson R.K."/>
        </authorList>
    </citation>
    <scope>NUCLEOTIDE SEQUENCE [LARGE SCALE GENOMIC DNA]</scope>
    <source>
        <strain evidence="10">DSM 17244</strain>
    </source>
</reference>
<feature type="domain" description="Type II secretion system protein GspF" evidence="9">
    <location>
        <begin position="16"/>
        <end position="138"/>
    </location>
</feature>
<dbReference type="PANTHER" id="PTHR30012">
    <property type="entry name" value="GENERAL SECRETION PATHWAY PROTEIN"/>
    <property type="match status" value="1"/>
</dbReference>
<dbReference type="InterPro" id="IPR003004">
    <property type="entry name" value="GspF/PilC"/>
</dbReference>
<comment type="similarity">
    <text evidence="2">Belongs to the GSP F family.</text>
</comment>
<evidence type="ECO:0000313" key="11">
    <source>
        <dbReference type="Proteomes" id="UP000005178"/>
    </source>
</evidence>
<feature type="transmembrane region" description="Helical" evidence="8">
    <location>
        <begin position="168"/>
        <end position="187"/>
    </location>
</feature>
<evidence type="ECO:0000256" key="3">
    <source>
        <dbReference type="ARBA" id="ARBA00022475"/>
    </source>
</evidence>
<evidence type="ECO:0000313" key="10">
    <source>
        <dbReference type="EMBL" id="EDS71577.1"/>
    </source>
</evidence>
<reference evidence="10" key="2">
    <citation type="submission" date="2013-08" db="EMBL/GenBank/DDBJ databases">
        <title>Draft genome sequence of Anaerofustis stercorihominis (DSM 17244).</title>
        <authorList>
            <person name="Sudarsanam P."/>
            <person name="Ley R."/>
            <person name="Guruge J."/>
            <person name="Turnbaugh P.J."/>
            <person name="Mahowald M."/>
            <person name="Liep D."/>
            <person name="Gordon J."/>
        </authorList>
    </citation>
    <scope>NUCLEOTIDE SEQUENCE</scope>
    <source>
        <strain evidence="10">DSM 17244</strain>
    </source>
</reference>
<keyword evidence="11" id="KW-1185">Reference proteome</keyword>
<dbReference type="STRING" id="445971.ANASTE_01279"/>
<proteinExistence type="inferred from homology"/>
<keyword evidence="3" id="KW-1003">Cell membrane</keyword>
<evidence type="ECO:0000256" key="4">
    <source>
        <dbReference type="ARBA" id="ARBA00022519"/>
    </source>
</evidence>
<keyword evidence="4" id="KW-0997">Cell inner membrane</keyword>
<comment type="caution">
    <text evidence="10">The sequence shown here is derived from an EMBL/GenBank/DDBJ whole genome shotgun (WGS) entry which is preliminary data.</text>
</comment>
<comment type="subcellular location">
    <subcellularLocation>
        <location evidence="1">Cell inner membrane</location>
        <topology evidence="1">Multi-pass membrane protein</topology>
    </subcellularLocation>
</comment>
<keyword evidence="7 8" id="KW-0472">Membrane</keyword>
<dbReference type="HOGENOM" id="CLU_035032_0_0_9"/>
<dbReference type="PANTHER" id="PTHR30012:SF0">
    <property type="entry name" value="TYPE II SECRETION SYSTEM PROTEIN F-RELATED"/>
    <property type="match status" value="1"/>
</dbReference>
<feature type="transmembrane region" description="Helical" evidence="8">
    <location>
        <begin position="114"/>
        <end position="133"/>
    </location>
</feature>
<dbReference type="Pfam" id="PF00482">
    <property type="entry name" value="T2SSF"/>
    <property type="match status" value="2"/>
</dbReference>
<keyword evidence="6 8" id="KW-1133">Transmembrane helix</keyword>
<evidence type="ECO:0000256" key="1">
    <source>
        <dbReference type="ARBA" id="ARBA00004429"/>
    </source>
</evidence>
<name>B1CBD0_9FIRM</name>
<feature type="transmembrane region" description="Helical" evidence="8">
    <location>
        <begin position="318"/>
        <end position="344"/>
    </location>
</feature>
<evidence type="ECO:0000256" key="2">
    <source>
        <dbReference type="ARBA" id="ARBA00005745"/>
    </source>
</evidence>
<dbReference type="AlphaFoldDB" id="B1CBD0"/>
<organism evidence="10 11">
    <name type="scientific">Anaerofustis stercorihominis DSM 17244</name>
    <dbReference type="NCBI Taxonomy" id="445971"/>
    <lineage>
        <taxon>Bacteria</taxon>
        <taxon>Bacillati</taxon>
        <taxon>Bacillota</taxon>
        <taxon>Clostridia</taxon>
        <taxon>Eubacteriales</taxon>
        <taxon>Eubacteriaceae</taxon>
        <taxon>Anaerofustis</taxon>
    </lineage>
</organism>
<dbReference type="EMBL" id="ABIL02000006">
    <property type="protein sequence ID" value="EDS71577.1"/>
    <property type="molecule type" value="Genomic_DNA"/>
</dbReference>
<evidence type="ECO:0000256" key="7">
    <source>
        <dbReference type="ARBA" id="ARBA00023136"/>
    </source>
</evidence>